<reference evidence="1" key="1">
    <citation type="submission" date="2013-12" db="EMBL/GenBank/DDBJ databases">
        <title>The Genome Sequence of Aphanomyces astaci APO3.</title>
        <authorList>
            <consortium name="The Broad Institute Genomics Platform"/>
            <person name="Russ C."/>
            <person name="Tyler B."/>
            <person name="van West P."/>
            <person name="Dieguez-Uribeondo J."/>
            <person name="Young S.K."/>
            <person name="Zeng Q."/>
            <person name="Gargeya S."/>
            <person name="Fitzgerald M."/>
            <person name="Abouelleil A."/>
            <person name="Alvarado L."/>
            <person name="Chapman S.B."/>
            <person name="Gainer-Dewar J."/>
            <person name="Goldberg J."/>
            <person name="Griggs A."/>
            <person name="Gujja S."/>
            <person name="Hansen M."/>
            <person name="Howarth C."/>
            <person name="Imamovic A."/>
            <person name="Ireland A."/>
            <person name="Larimer J."/>
            <person name="McCowan C."/>
            <person name="Murphy C."/>
            <person name="Pearson M."/>
            <person name="Poon T.W."/>
            <person name="Priest M."/>
            <person name="Roberts A."/>
            <person name="Saif S."/>
            <person name="Shea T."/>
            <person name="Sykes S."/>
            <person name="Wortman J."/>
            <person name="Nusbaum C."/>
            <person name="Birren B."/>
        </authorList>
    </citation>
    <scope>NUCLEOTIDE SEQUENCE [LARGE SCALE GENOMIC DNA]</scope>
    <source>
        <strain evidence="1">APO3</strain>
    </source>
</reference>
<dbReference type="GeneID" id="20802590"/>
<protein>
    <submittedName>
        <fullName evidence="1">Uncharacterized protein</fullName>
    </submittedName>
</protein>
<dbReference type="VEuPathDB" id="FungiDB:H257_00594"/>
<dbReference type="EMBL" id="KI913114">
    <property type="protein sequence ID" value="ETV89237.1"/>
    <property type="molecule type" value="Genomic_DNA"/>
</dbReference>
<accession>W4HBC3</accession>
<proteinExistence type="predicted"/>
<gene>
    <name evidence="1" type="ORF">H257_00594</name>
</gene>
<organism evidence="1">
    <name type="scientific">Aphanomyces astaci</name>
    <name type="common">Crayfish plague agent</name>
    <dbReference type="NCBI Taxonomy" id="112090"/>
    <lineage>
        <taxon>Eukaryota</taxon>
        <taxon>Sar</taxon>
        <taxon>Stramenopiles</taxon>
        <taxon>Oomycota</taxon>
        <taxon>Saprolegniomycetes</taxon>
        <taxon>Saprolegniales</taxon>
        <taxon>Verrucalvaceae</taxon>
        <taxon>Aphanomyces</taxon>
    </lineage>
</organism>
<evidence type="ECO:0000313" key="1">
    <source>
        <dbReference type="EMBL" id="ETV89237.1"/>
    </source>
</evidence>
<sequence length="174" mass="19905">MRSVKRLENAQSSSRPFKCDLAKATRPAEEFFGLRFAEFVNIQLDQLQTRSRYEGILEGAAMCHHGGSLLFLRSPFSRERRGESIQGFSDLFFQCLLGGSSFGDREFDRATDAFHKASLVVGSHPPEEKRSIVVAKTATQKWRLEPTVEEVFQNTSMSCHKTFPCRRQQRQHCQ</sequence>
<dbReference type="RefSeq" id="XP_009821637.1">
    <property type="nucleotide sequence ID" value="XM_009823335.1"/>
</dbReference>
<dbReference type="AlphaFoldDB" id="W4HBC3"/>
<name>W4HBC3_APHAT</name>